<dbReference type="AlphaFoldDB" id="A0A1V4HY85"/>
<dbReference type="Proteomes" id="UP000189940">
    <property type="component" value="Unassembled WGS sequence"/>
</dbReference>
<dbReference type="STRING" id="29421.B2M20_10565"/>
<name>A0A1V4HY85_NITVU</name>
<accession>A0A1V4HY85</accession>
<gene>
    <name evidence="1" type="ORF">B2M20_10565</name>
</gene>
<protein>
    <recommendedName>
        <fullName evidence="3">Recombinase domain-containing protein</fullName>
    </recommendedName>
</protein>
<evidence type="ECO:0000313" key="2">
    <source>
        <dbReference type="Proteomes" id="UP000189940"/>
    </source>
</evidence>
<sequence length="100" mass="11384">MRQIETMEKEKAALRRYEVSSSDRLELGMKTSGWTIYLSRLRTELALARKCNFVSADDIARVWNGKGFKTGYGKVWTARLVKIAKTVVADAAIEQITTRK</sequence>
<comment type="caution">
    <text evidence="1">The sequence shown here is derived from an EMBL/GenBank/DDBJ whole genome shotgun (WGS) entry which is preliminary data.</text>
</comment>
<organism evidence="1 2">
    <name type="scientific">Nitrobacter vulgaris</name>
    <dbReference type="NCBI Taxonomy" id="29421"/>
    <lineage>
        <taxon>Bacteria</taxon>
        <taxon>Pseudomonadati</taxon>
        <taxon>Pseudomonadota</taxon>
        <taxon>Alphaproteobacteria</taxon>
        <taxon>Hyphomicrobiales</taxon>
        <taxon>Nitrobacteraceae</taxon>
        <taxon>Nitrobacter</taxon>
    </lineage>
</organism>
<evidence type="ECO:0008006" key="3">
    <source>
        <dbReference type="Google" id="ProtNLM"/>
    </source>
</evidence>
<keyword evidence="2" id="KW-1185">Reference proteome</keyword>
<dbReference type="EMBL" id="MWPQ01000040">
    <property type="protein sequence ID" value="OPH82948.1"/>
    <property type="molecule type" value="Genomic_DNA"/>
</dbReference>
<proteinExistence type="predicted"/>
<evidence type="ECO:0000313" key="1">
    <source>
        <dbReference type="EMBL" id="OPH82948.1"/>
    </source>
</evidence>
<reference evidence="1 2" key="1">
    <citation type="submission" date="2017-02" db="EMBL/GenBank/DDBJ databases">
        <title>Genome sequence of the nitrite-oxidizing bacterium Nitrobacter vulgaris strain Ab1.</title>
        <authorList>
            <person name="Mellbye B.L."/>
            <person name="Davis E.W."/>
            <person name="Spieck E."/>
            <person name="Chang J.H."/>
            <person name="Bottomley P.J."/>
            <person name="Sayavedra-Soto L.A."/>
        </authorList>
    </citation>
    <scope>NUCLEOTIDE SEQUENCE [LARGE SCALE GENOMIC DNA]</scope>
    <source>
        <strain evidence="1 2">Ab1</strain>
    </source>
</reference>